<evidence type="ECO:0000256" key="3">
    <source>
        <dbReference type="ARBA" id="ARBA00023027"/>
    </source>
</evidence>
<evidence type="ECO:0000313" key="8">
    <source>
        <dbReference type="Proteomes" id="UP000070810"/>
    </source>
</evidence>
<protein>
    <submittedName>
        <fullName evidence="7">Tartronate semialdehyde reductase</fullName>
    </submittedName>
</protein>
<dbReference type="InterPro" id="IPR008927">
    <property type="entry name" value="6-PGluconate_DH-like_C_sf"/>
</dbReference>
<feature type="domain" description="3-hydroxyisobutyrate dehydrogenase-like NAD-binding" evidence="6">
    <location>
        <begin position="165"/>
        <end position="284"/>
    </location>
</feature>
<reference evidence="7 8" key="1">
    <citation type="journal article" date="2016" name="Front. Microbiol.">
        <title>Genomic Resource of Rice Seed Associated Bacteria.</title>
        <authorList>
            <person name="Midha S."/>
            <person name="Bansal K."/>
            <person name="Sharma S."/>
            <person name="Kumar N."/>
            <person name="Patil P.P."/>
            <person name="Chaudhry V."/>
            <person name="Patil P.B."/>
        </authorList>
    </citation>
    <scope>NUCLEOTIDE SEQUENCE [LARGE SCALE GENOMIC DNA]</scope>
    <source>
        <strain evidence="7 8">NS354</strain>
    </source>
</reference>
<name>A0A147ECN4_9MICO</name>
<evidence type="ECO:0000256" key="4">
    <source>
        <dbReference type="PIRSR" id="PIRSR000103-1"/>
    </source>
</evidence>
<dbReference type="InterPro" id="IPR036291">
    <property type="entry name" value="NAD(P)-bd_dom_sf"/>
</dbReference>
<dbReference type="PANTHER" id="PTHR43060:SF15">
    <property type="entry name" value="3-HYDROXYISOBUTYRATE DEHYDROGENASE-LIKE 1, MITOCHONDRIAL-RELATED"/>
    <property type="match status" value="1"/>
</dbReference>
<evidence type="ECO:0000256" key="1">
    <source>
        <dbReference type="ARBA" id="ARBA00009080"/>
    </source>
</evidence>
<dbReference type="GO" id="GO:0008679">
    <property type="term" value="F:2-hydroxy-3-oxopropionate reductase activity"/>
    <property type="evidence" value="ECO:0007669"/>
    <property type="project" value="InterPro"/>
</dbReference>
<comment type="similarity">
    <text evidence="1">Belongs to the HIBADH-related family.</text>
</comment>
<dbReference type="InterPro" id="IPR006115">
    <property type="entry name" value="6PGDH_NADP-bd"/>
</dbReference>
<keyword evidence="8" id="KW-1185">Reference proteome</keyword>
<dbReference type="Proteomes" id="UP000070810">
    <property type="component" value="Unassembled WGS sequence"/>
</dbReference>
<dbReference type="Pfam" id="PF03446">
    <property type="entry name" value="NAD_binding_2"/>
    <property type="match status" value="1"/>
</dbReference>
<dbReference type="InterPro" id="IPR002204">
    <property type="entry name" value="3-OH-isobutyrate_DH-rel_CS"/>
</dbReference>
<dbReference type="GO" id="GO:0050661">
    <property type="term" value="F:NADP binding"/>
    <property type="evidence" value="ECO:0007669"/>
    <property type="project" value="InterPro"/>
</dbReference>
<keyword evidence="3" id="KW-0520">NAD</keyword>
<dbReference type="Gene3D" id="1.10.1040.10">
    <property type="entry name" value="N-(1-d-carboxylethyl)-l-norvaline Dehydrogenase, domain 2"/>
    <property type="match status" value="1"/>
</dbReference>
<proteinExistence type="inferred from homology"/>
<dbReference type="Gene3D" id="3.40.50.720">
    <property type="entry name" value="NAD(P)-binding Rossmann-like Domain"/>
    <property type="match status" value="1"/>
</dbReference>
<dbReference type="SUPFAM" id="SSF48179">
    <property type="entry name" value="6-phosphogluconate dehydrogenase C-terminal domain-like"/>
    <property type="match status" value="1"/>
</dbReference>
<sequence length="304" mass="30107">MSNIAFIGLGIMGLPMAKNLVAAGHSVTGYNRSPQKVADLVAAGGSGAETVADAVADADIVVTMVPDSPDVEAVVTGADGVFANAKPGALWIDFSSIRPDVAARLAEEARTAGIRPLDAPVSGGEPGAVDGVLSIMVGGDTADFEAAESVFDAVGKTIVHVGPSGSGQTVKAANQLIVAVNIQALAEAVAFLEAYGVDTDAALRVLGGGLAGSKVLDQKGHKMLHRDFAPGFRLALHHKDLGIVTSAAREAGVVVPLGAAVAQLVAALVARGDGGLDHSGLFKLTTELAAPPAAAASGASASGA</sequence>
<dbReference type="PROSITE" id="PS00895">
    <property type="entry name" value="3_HYDROXYISOBUT_DH"/>
    <property type="match status" value="1"/>
</dbReference>
<evidence type="ECO:0000259" key="6">
    <source>
        <dbReference type="Pfam" id="PF14833"/>
    </source>
</evidence>
<dbReference type="GO" id="GO:0016054">
    <property type="term" value="P:organic acid catabolic process"/>
    <property type="evidence" value="ECO:0007669"/>
    <property type="project" value="UniProtKB-ARBA"/>
</dbReference>
<dbReference type="Pfam" id="PF14833">
    <property type="entry name" value="NAD_binding_11"/>
    <property type="match status" value="1"/>
</dbReference>
<dbReference type="GO" id="GO:0046487">
    <property type="term" value="P:glyoxylate metabolic process"/>
    <property type="evidence" value="ECO:0007669"/>
    <property type="project" value="InterPro"/>
</dbReference>
<organism evidence="7 8">
    <name type="scientific">Leucobacter chromiiresistens</name>
    <dbReference type="NCBI Taxonomy" id="1079994"/>
    <lineage>
        <taxon>Bacteria</taxon>
        <taxon>Bacillati</taxon>
        <taxon>Actinomycetota</taxon>
        <taxon>Actinomycetes</taxon>
        <taxon>Micrococcales</taxon>
        <taxon>Microbacteriaceae</taxon>
        <taxon>Leucobacter</taxon>
    </lineage>
</organism>
<accession>A0A147ECN4</accession>
<dbReference type="InterPro" id="IPR015815">
    <property type="entry name" value="HIBADH-related"/>
</dbReference>
<comment type="caution">
    <text evidence="7">The sequence shown here is derived from an EMBL/GenBank/DDBJ whole genome shotgun (WGS) entry which is preliminary data.</text>
</comment>
<dbReference type="PATRIC" id="fig|1079994.3.peg.181"/>
<gene>
    <name evidence="7" type="ORF">NS354_11615</name>
</gene>
<dbReference type="InterPro" id="IPR006398">
    <property type="entry name" value="Tartro_sem_red"/>
</dbReference>
<evidence type="ECO:0000313" key="7">
    <source>
        <dbReference type="EMBL" id="KTR82014.1"/>
    </source>
</evidence>
<feature type="domain" description="6-phosphogluconate dehydrogenase NADP-binding" evidence="5">
    <location>
        <begin position="3"/>
        <end position="162"/>
    </location>
</feature>
<dbReference type="AlphaFoldDB" id="A0A147ECN4"/>
<dbReference type="PANTHER" id="PTHR43060">
    <property type="entry name" value="3-HYDROXYISOBUTYRATE DEHYDROGENASE-LIKE 1, MITOCHONDRIAL-RELATED"/>
    <property type="match status" value="1"/>
</dbReference>
<dbReference type="EMBL" id="LDRK01000104">
    <property type="protein sequence ID" value="KTR82014.1"/>
    <property type="molecule type" value="Genomic_DNA"/>
</dbReference>
<keyword evidence="2" id="KW-0560">Oxidoreductase</keyword>
<dbReference type="GO" id="GO:0051287">
    <property type="term" value="F:NAD binding"/>
    <property type="evidence" value="ECO:0007669"/>
    <property type="project" value="InterPro"/>
</dbReference>
<dbReference type="NCBIfam" id="TIGR01505">
    <property type="entry name" value="tartro_sem_red"/>
    <property type="match status" value="1"/>
</dbReference>
<dbReference type="InterPro" id="IPR029154">
    <property type="entry name" value="HIBADH-like_NADP-bd"/>
</dbReference>
<dbReference type="SUPFAM" id="SSF51735">
    <property type="entry name" value="NAD(P)-binding Rossmann-fold domains"/>
    <property type="match status" value="1"/>
</dbReference>
<evidence type="ECO:0000256" key="2">
    <source>
        <dbReference type="ARBA" id="ARBA00023002"/>
    </source>
</evidence>
<dbReference type="InterPro" id="IPR013328">
    <property type="entry name" value="6PGD_dom2"/>
</dbReference>
<evidence type="ECO:0000259" key="5">
    <source>
        <dbReference type="Pfam" id="PF03446"/>
    </source>
</evidence>
<feature type="active site" evidence="4">
    <location>
        <position position="171"/>
    </location>
</feature>
<dbReference type="PIRSF" id="PIRSF000103">
    <property type="entry name" value="HIBADH"/>
    <property type="match status" value="1"/>
</dbReference>